<comment type="caution">
    <text evidence="1">The sequence shown here is derived from an EMBL/GenBank/DDBJ whole genome shotgun (WGS) entry which is preliminary data.</text>
</comment>
<evidence type="ECO:0000313" key="2">
    <source>
        <dbReference type="Proteomes" id="UP000231451"/>
    </source>
</evidence>
<sequence>MISELGYIGHNVAAAAHLLSNVDDAVLAETFRLLDERKDSYWRDIAGVEMLRRGMEPGGRLPRDGGDPR</sequence>
<organism evidence="1 2">
    <name type="scientific">Bifidobacterium simiarum</name>
    <dbReference type="NCBI Taxonomy" id="2045441"/>
    <lineage>
        <taxon>Bacteria</taxon>
        <taxon>Bacillati</taxon>
        <taxon>Actinomycetota</taxon>
        <taxon>Actinomycetes</taxon>
        <taxon>Bifidobacteriales</taxon>
        <taxon>Bifidobacteriaceae</taxon>
        <taxon>Bifidobacterium</taxon>
    </lineage>
</organism>
<protein>
    <submittedName>
        <fullName evidence="1">Uncharacterized protein</fullName>
    </submittedName>
</protein>
<proteinExistence type="predicted"/>
<reference evidence="1 2" key="1">
    <citation type="submission" date="2017-10" db="EMBL/GenBank/DDBJ databases">
        <title>Draft genome sequences of strains TRE 1, TRE 9, TRE H and TRI 7, isolated from tamarins, belonging to four potential novel Bifidobacterium species.</title>
        <authorList>
            <person name="Mattarelli P."/>
            <person name="Modesto M."/>
            <person name="Puglisi E."/>
            <person name="Morelli L."/>
            <person name="Spezio C."/>
            <person name="Bonetti A."/>
            <person name="Sandri C."/>
        </authorList>
    </citation>
    <scope>NUCLEOTIDE SEQUENCE [LARGE SCALE GENOMIC DNA]</scope>
    <source>
        <strain evidence="2">TRI7</strain>
    </source>
</reference>
<dbReference type="Proteomes" id="UP000231451">
    <property type="component" value="Unassembled WGS sequence"/>
</dbReference>
<evidence type="ECO:0000313" key="1">
    <source>
        <dbReference type="EMBL" id="PJM75258.1"/>
    </source>
</evidence>
<dbReference type="EMBL" id="PEBK01000005">
    <property type="protein sequence ID" value="PJM75258.1"/>
    <property type="molecule type" value="Genomic_DNA"/>
</dbReference>
<name>A0A2M9HEK5_9BIFI</name>
<accession>A0A2M9HEK5</accession>
<keyword evidence="2" id="KW-1185">Reference proteome</keyword>
<gene>
    <name evidence="1" type="ORF">CSQ87_06645</name>
</gene>
<dbReference type="AlphaFoldDB" id="A0A2M9HEK5"/>